<gene>
    <name evidence="1" type="ORF">HAX54_044190</name>
</gene>
<sequence>PRRMPHRVGGRGLRVCLRAAREGSRARCHRAGKTDASHLAMRPYPAASQPLLVAPREGYLVRLVVPVLLRLAAVARAWRCTSSIGPRAVEGAAMASSRKLMSGVISISLWILLGLEDDRGVKAPLDGASPEACQQTRGCLIEMGGQGVSLISCVVEATVCPMLASTLSYFWEHQRPVFLSTAMTLVAELAVSSVIGTPTFWHSWLMIT</sequence>
<dbReference type="Proteomes" id="UP000823775">
    <property type="component" value="Unassembled WGS sequence"/>
</dbReference>
<organism evidence="1 2">
    <name type="scientific">Datura stramonium</name>
    <name type="common">Jimsonweed</name>
    <name type="synonym">Common thornapple</name>
    <dbReference type="NCBI Taxonomy" id="4076"/>
    <lineage>
        <taxon>Eukaryota</taxon>
        <taxon>Viridiplantae</taxon>
        <taxon>Streptophyta</taxon>
        <taxon>Embryophyta</taxon>
        <taxon>Tracheophyta</taxon>
        <taxon>Spermatophyta</taxon>
        <taxon>Magnoliopsida</taxon>
        <taxon>eudicotyledons</taxon>
        <taxon>Gunneridae</taxon>
        <taxon>Pentapetalae</taxon>
        <taxon>asterids</taxon>
        <taxon>lamiids</taxon>
        <taxon>Solanales</taxon>
        <taxon>Solanaceae</taxon>
        <taxon>Solanoideae</taxon>
        <taxon>Datureae</taxon>
        <taxon>Datura</taxon>
    </lineage>
</organism>
<reference evidence="1 2" key="1">
    <citation type="journal article" date="2021" name="BMC Genomics">
        <title>Datura genome reveals duplications of psychoactive alkaloid biosynthetic genes and high mutation rate following tissue culture.</title>
        <authorList>
            <person name="Rajewski A."/>
            <person name="Carter-House D."/>
            <person name="Stajich J."/>
            <person name="Litt A."/>
        </authorList>
    </citation>
    <scope>NUCLEOTIDE SEQUENCE [LARGE SCALE GENOMIC DNA]</scope>
    <source>
        <strain evidence="1">AR-01</strain>
    </source>
</reference>
<protein>
    <submittedName>
        <fullName evidence="1">Uncharacterized protein</fullName>
    </submittedName>
</protein>
<evidence type="ECO:0000313" key="1">
    <source>
        <dbReference type="EMBL" id="MCE2056183.1"/>
    </source>
</evidence>
<accession>A0ABS8W3P5</accession>
<feature type="non-terminal residue" evidence="1">
    <location>
        <position position="1"/>
    </location>
</feature>
<comment type="caution">
    <text evidence="1">The sequence shown here is derived from an EMBL/GenBank/DDBJ whole genome shotgun (WGS) entry which is preliminary data.</text>
</comment>
<dbReference type="EMBL" id="JACEIK010006707">
    <property type="protein sequence ID" value="MCE2056183.1"/>
    <property type="molecule type" value="Genomic_DNA"/>
</dbReference>
<keyword evidence="2" id="KW-1185">Reference proteome</keyword>
<evidence type="ECO:0000313" key="2">
    <source>
        <dbReference type="Proteomes" id="UP000823775"/>
    </source>
</evidence>
<name>A0ABS8W3P5_DATST</name>
<feature type="non-terminal residue" evidence="1">
    <location>
        <position position="208"/>
    </location>
</feature>
<proteinExistence type="predicted"/>